<proteinExistence type="inferred from homology"/>
<dbReference type="GO" id="GO:0030150">
    <property type="term" value="P:protein import into mitochondrial matrix"/>
    <property type="evidence" value="ECO:0007669"/>
    <property type="project" value="TreeGrafter"/>
</dbReference>
<dbReference type="CDD" id="cd00446">
    <property type="entry name" value="GrpE"/>
    <property type="match status" value="1"/>
</dbReference>
<dbReference type="WBParaSite" id="SBAD_0000814101-mRNA-1">
    <property type="protein sequence ID" value="SBAD_0000814101-mRNA-1"/>
    <property type="gene ID" value="SBAD_0000814101"/>
</dbReference>
<dbReference type="GO" id="GO:0000774">
    <property type="term" value="F:adenyl-nucleotide exchange factor activity"/>
    <property type="evidence" value="ECO:0007669"/>
    <property type="project" value="InterPro"/>
</dbReference>
<dbReference type="AlphaFoldDB" id="A0A183IW51"/>
<gene>
    <name evidence="7" type="ORF">SBAD_LOCUS7848</name>
</gene>
<dbReference type="PRINTS" id="PR00773">
    <property type="entry name" value="GRPEPROTEIN"/>
</dbReference>
<keyword evidence="4" id="KW-0496">Mitochondrion</keyword>
<evidence type="ECO:0000256" key="4">
    <source>
        <dbReference type="RuleBase" id="RU000640"/>
    </source>
</evidence>
<dbReference type="InterPro" id="IPR009012">
    <property type="entry name" value="GrpE_head"/>
</dbReference>
<evidence type="ECO:0000313" key="8">
    <source>
        <dbReference type="Proteomes" id="UP000270296"/>
    </source>
</evidence>
<dbReference type="GO" id="GO:0042803">
    <property type="term" value="F:protein homodimerization activity"/>
    <property type="evidence" value="ECO:0007669"/>
    <property type="project" value="InterPro"/>
</dbReference>
<comment type="function">
    <text evidence="4">Essential component of the PAM complex, a complex required for the translocation of transit peptide-containing proteins from the inner membrane into the mitochondrial matrix in an ATP-dependent manner.</text>
</comment>
<dbReference type="HAMAP" id="MF_01151">
    <property type="entry name" value="GrpE"/>
    <property type="match status" value="1"/>
</dbReference>
<sequence>MTREMPEASEDPKKVTAQLEELKKLNVELNGKLADLEDKYLRSLAETENLRRRMLRQVEEAKAFGIQNFCKDMLEIADILQIAVNAIPESTLNSSQEVKNLHEGMVMTKTQLLKIFAKHGLVQENPLGMKFDPNIHEAVFEIPDPKKEPGTVAVVQKVGYLLHNRTLRAAQVGVVKAAS</sequence>
<dbReference type="Gene3D" id="2.30.22.10">
    <property type="entry name" value="Head domain of nucleotide exchange factor GrpE"/>
    <property type="match status" value="1"/>
</dbReference>
<dbReference type="Pfam" id="PF01025">
    <property type="entry name" value="GrpE"/>
    <property type="match status" value="1"/>
</dbReference>
<name>A0A183IW51_9BILA</name>
<keyword evidence="8" id="KW-1185">Reference proteome</keyword>
<dbReference type="InterPro" id="IPR000740">
    <property type="entry name" value="GrpE"/>
</dbReference>
<evidence type="ECO:0000256" key="2">
    <source>
        <dbReference type="ARBA" id="ARBA00009054"/>
    </source>
</evidence>
<dbReference type="SUPFAM" id="SSF58014">
    <property type="entry name" value="Coiled-coil domain of nucleotide exchange factor GrpE"/>
    <property type="match status" value="1"/>
</dbReference>
<dbReference type="Proteomes" id="UP000270296">
    <property type="component" value="Unassembled WGS sequence"/>
</dbReference>
<dbReference type="GO" id="GO:0051087">
    <property type="term" value="F:protein-folding chaperone binding"/>
    <property type="evidence" value="ECO:0007669"/>
    <property type="project" value="InterPro"/>
</dbReference>
<comment type="subcellular location">
    <subcellularLocation>
        <location evidence="1 4">Mitochondrion matrix</location>
    </subcellularLocation>
</comment>
<accession>A0A183IW51</accession>
<dbReference type="OrthoDB" id="201635at2759"/>
<dbReference type="SUPFAM" id="SSF51064">
    <property type="entry name" value="Head domain of nucleotide exchange factor GrpE"/>
    <property type="match status" value="1"/>
</dbReference>
<dbReference type="GO" id="GO:0006457">
    <property type="term" value="P:protein folding"/>
    <property type="evidence" value="ECO:0007669"/>
    <property type="project" value="InterPro"/>
</dbReference>
<dbReference type="FunFam" id="2.30.22.10:FF:000002">
    <property type="entry name" value="GrpE protein homolog"/>
    <property type="match status" value="1"/>
</dbReference>
<keyword evidence="6" id="KW-0175">Coiled coil</keyword>
<dbReference type="GO" id="GO:0001405">
    <property type="term" value="C:PAM complex, Tim23 associated import motor"/>
    <property type="evidence" value="ECO:0007669"/>
    <property type="project" value="TreeGrafter"/>
</dbReference>
<evidence type="ECO:0000256" key="1">
    <source>
        <dbReference type="ARBA" id="ARBA00004305"/>
    </source>
</evidence>
<dbReference type="GO" id="GO:0051082">
    <property type="term" value="F:unfolded protein binding"/>
    <property type="evidence" value="ECO:0007669"/>
    <property type="project" value="TreeGrafter"/>
</dbReference>
<evidence type="ECO:0000313" key="9">
    <source>
        <dbReference type="WBParaSite" id="SBAD_0000814101-mRNA-1"/>
    </source>
</evidence>
<evidence type="ECO:0000256" key="3">
    <source>
        <dbReference type="ARBA" id="ARBA00023186"/>
    </source>
</evidence>
<dbReference type="PANTHER" id="PTHR21237:SF23">
    <property type="entry name" value="GRPE PROTEIN HOMOLOG, MITOCHONDRIAL"/>
    <property type="match status" value="1"/>
</dbReference>
<dbReference type="EMBL" id="UZAM01010997">
    <property type="protein sequence ID" value="VDP14488.1"/>
    <property type="molecule type" value="Genomic_DNA"/>
</dbReference>
<reference evidence="7 8" key="2">
    <citation type="submission" date="2018-11" db="EMBL/GenBank/DDBJ databases">
        <authorList>
            <consortium name="Pathogen Informatics"/>
        </authorList>
    </citation>
    <scope>NUCLEOTIDE SEQUENCE [LARGE SCALE GENOMIC DNA]</scope>
</reference>
<organism evidence="9">
    <name type="scientific">Soboliphyme baturini</name>
    <dbReference type="NCBI Taxonomy" id="241478"/>
    <lineage>
        <taxon>Eukaryota</taxon>
        <taxon>Metazoa</taxon>
        <taxon>Ecdysozoa</taxon>
        <taxon>Nematoda</taxon>
        <taxon>Enoplea</taxon>
        <taxon>Dorylaimia</taxon>
        <taxon>Dioctophymatida</taxon>
        <taxon>Dioctophymatoidea</taxon>
        <taxon>Soboliphymatidae</taxon>
        <taxon>Soboliphyme</taxon>
    </lineage>
</organism>
<reference evidence="9" key="1">
    <citation type="submission" date="2016-06" db="UniProtKB">
        <authorList>
            <consortium name="WormBaseParasite"/>
        </authorList>
    </citation>
    <scope>IDENTIFICATION</scope>
</reference>
<dbReference type="Gene3D" id="3.90.20.20">
    <property type="match status" value="1"/>
</dbReference>
<dbReference type="InterPro" id="IPR013805">
    <property type="entry name" value="GrpE_CC"/>
</dbReference>
<dbReference type="PANTHER" id="PTHR21237">
    <property type="entry name" value="GRPE PROTEIN"/>
    <property type="match status" value="1"/>
</dbReference>
<evidence type="ECO:0000256" key="5">
    <source>
        <dbReference type="RuleBase" id="RU004478"/>
    </source>
</evidence>
<comment type="similarity">
    <text evidence="2 5">Belongs to the GrpE family.</text>
</comment>
<protein>
    <recommendedName>
        <fullName evidence="4">GrpE protein homolog</fullName>
    </recommendedName>
</protein>
<evidence type="ECO:0000313" key="7">
    <source>
        <dbReference type="EMBL" id="VDP14488.1"/>
    </source>
</evidence>
<keyword evidence="3 4" id="KW-0143">Chaperone</keyword>
<feature type="coiled-coil region" evidence="6">
    <location>
        <begin position="19"/>
        <end position="53"/>
    </location>
</feature>
<evidence type="ECO:0000256" key="6">
    <source>
        <dbReference type="SAM" id="Coils"/>
    </source>
</evidence>
<dbReference type="PROSITE" id="PS01071">
    <property type="entry name" value="GRPE"/>
    <property type="match status" value="1"/>
</dbReference>